<dbReference type="RefSeq" id="WP_048769229.1">
    <property type="nucleotide sequence ID" value="NZ_JVJW01000019.1"/>
</dbReference>
<reference evidence="3 4" key="1">
    <citation type="submission" date="2018-06" db="EMBL/GenBank/DDBJ databases">
        <authorList>
            <consortium name="Pathogen Informatics"/>
            <person name="Doyle S."/>
        </authorList>
    </citation>
    <scope>NUCLEOTIDE SEQUENCE [LARGE SCALE GENOMIC DNA]</scope>
    <source>
        <strain evidence="3 4">NCTC11009</strain>
    </source>
</reference>
<dbReference type="EMBL" id="UATH01000001">
    <property type="protein sequence ID" value="SPY08005.1"/>
    <property type="molecule type" value="Genomic_DNA"/>
</dbReference>
<evidence type="ECO:0000256" key="2">
    <source>
        <dbReference type="SAM" id="Phobius"/>
    </source>
</evidence>
<accession>A0A2X1WMQ1</accession>
<keyword evidence="2" id="KW-0472">Membrane</keyword>
<dbReference type="AlphaFoldDB" id="A0A2X1WMQ1"/>
<evidence type="ECO:0000313" key="4">
    <source>
        <dbReference type="Proteomes" id="UP000250242"/>
    </source>
</evidence>
<sequence length="146" mass="16608">MEGNINEIPSWVSLITTYLGVPLGVAVILAIAWVSIKLAWNLYKVHDARSDGSVSSFEHLNRILENRDREVERLTRLASEANDRAAEAYKERNDAVANARAQEVRIEILTEQINVQSKRIKELEQQVMELTNKVTELLEVVHENSN</sequence>
<protein>
    <submittedName>
        <fullName evidence="3">Uncharacterized protein</fullName>
    </submittedName>
</protein>
<dbReference type="Proteomes" id="UP000250242">
    <property type="component" value="Unassembled WGS sequence"/>
</dbReference>
<feature type="coiled-coil region" evidence="1">
    <location>
        <begin position="64"/>
        <end position="140"/>
    </location>
</feature>
<gene>
    <name evidence="3" type="ORF">NCTC11009_01221</name>
</gene>
<evidence type="ECO:0000256" key="1">
    <source>
        <dbReference type="SAM" id="Coils"/>
    </source>
</evidence>
<feature type="transmembrane region" description="Helical" evidence="2">
    <location>
        <begin position="12"/>
        <end position="34"/>
    </location>
</feature>
<keyword evidence="2" id="KW-1133">Transmembrane helix</keyword>
<organism evidence="3 4">
    <name type="scientific">Oligella urethralis</name>
    <dbReference type="NCBI Taxonomy" id="90245"/>
    <lineage>
        <taxon>Bacteria</taxon>
        <taxon>Pseudomonadati</taxon>
        <taxon>Pseudomonadota</taxon>
        <taxon>Betaproteobacteria</taxon>
        <taxon>Burkholderiales</taxon>
        <taxon>Alcaligenaceae</taxon>
        <taxon>Oligella</taxon>
    </lineage>
</organism>
<keyword evidence="2" id="KW-0812">Transmembrane</keyword>
<proteinExistence type="predicted"/>
<name>A0A2X1WMQ1_9BURK</name>
<keyword evidence="1" id="KW-0175">Coiled coil</keyword>
<evidence type="ECO:0000313" key="3">
    <source>
        <dbReference type="EMBL" id="SPY08005.1"/>
    </source>
</evidence>